<evidence type="ECO:0008006" key="3">
    <source>
        <dbReference type="Google" id="ProtNLM"/>
    </source>
</evidence>
<dbReference type="Proteomes" id="UP000605846">
    <property type="component" value="Unassembled WGS sequence"/>
</dbReference>
<evidence type="ECO:0000313" key="2">
    <source>
        <dbReference type="Proteomes" id="UP000605846"/>
    </source>
</evidence>
<dbReference type="AlphaFoldDB" id="A0A8H7BCX3"/>
<keyword evidence="2" id="KW-1185">Reference proteome</keyword>
<gene>
    <name evidence="1" type="ORF">EC973_009266</name>
</gene>
<organism evidence="1 2">
    <name type="scientific">Apophysomyces ossiformis</name>
    <dbReference type="NCBI Taxonomy" id="679940"/>
    <lineage>
        <taxon>Eukaryota</taxon>
        <taxon>Fungi</taxon>
        <taxon>Fungi incertae sedis</taxon>
        <taxon>Mucoromycota</taxon>
        <taxon>Mucoromycotina</taxon>
        <taxon>Mucoromycetes</taxon>
        <taxon>Mucorales</taxon>
        <taxon>Mucorineae</taxon>
        <taxon>Mucoraceae</taxon>
        <taxon>Apophysomyces</taxon>
    </lineage>
</organism>
<comment type="caution">
    <text evidence="1">The sequence shown here is derived from an EMBL/GenBank/DDBJ whole genome shotgun (WGS) entry which is preliminary data.</text>
</comment>
<dbReference type="EMBL" id="JABAYA010000891">
    <property type="protein sequence ID" value="KAF7720402.1"/>
    <property type="molecule type" value="Genomic_DNA"/>
</dbReference>
<dbReference type="SUPFAM" id="SSF117281">
    <property type="entry name" value="Kelch motif"/>
    <property type="match status" value="1"/>
</dbReference>
<dbReference type="InterPro" id="IPR015915">
    <property type="entry name" value="Kelch-typ_b-propeller"/>
</dbReference>
<protein>
    <recommendedName>
        <fullName evidence="3">Galactose oxidase</fullName>
    </recommendedName>
</protein>
<name>A0A8H7BCX3_9FUNG</name>
<feature type="non-terminal residue" evidence="1">
    <location>
        <position position="82"/>
    </location>
</feature>
<sequence>MQDILTYDTTADKWDLIKSQGAVTPSERNLHTTNWSNTTNINGPDVFRAVSDYCYTYDTVSNQWTQHDPQGQPGAGVLYGHS</sequence>
<evidence type="ECO:0000313" key="1">
    <source>
        <dbReference type="EMBL" id="KAF7720402.1"/>
    </source>
</evidence>
<proteinExistence type="predicted"/>
<reference evidence="1" key="1">
    <citation type="submission" date="2020-01" db="EMBL/GenBank/DDBJ databases">
        <title>Genome Sequencing of Three Apophysomyces-Like Fungal Strains Confirms a Novel Fungal Genus in the Mucoromycota with divergent Burkholderia-like Endosymbiotic Bacteria.</title>
        <authorList>
            <person name="Stajich J.E."/>
            <person name="Macias A.M."/>
            <person name="Carter-House D."/>
            <person name="Lovett B."/>
            <person name="Kasson L.R."/>
            <person name="Berry K."/>
            <person name="Grigoriev I."/>
            <person name="Chang Y."/>
            <person name="Spatafora J."/>
            <person name="Kasson M.T."/>
        </authorList>
    </citation>
    <scope>NUCLEOTIDE SEQUENCE</scope>
    <source>
        <strain evidence="1">NRRL A-21654</strain>
    </source>
</reference>
<accession>A0A8H7BCX3</accession>
<dbReference type="OrthoDB" id="2363417at2759"/>